<dbReference type="EMBL" id="LT629690">
    <property type="protein sequence ID" value="SDF85089.1"/>
    <property type="molecule type" value="Genomic_DNA"/>
</dbReference>
<keyword evidence="2" id="KW-1185">Reference proteome</keyword>
<evidence type="ECO:0000313" key="2">
    <source>
        <dbReference type="Proteomes" id="UP000182427"/>
    </source>
</evidence>
<evidence type="ECO:0000313" key="1">
    <source>
        <dbReference type="EMBL" id="SDF85089.1"/>
    </source>
</evidence>
<sequence>MHTVETSPGFRDAALKNFQGYEARLSTHCPTVTPDWNAASHKIYGKPVTGDDGNLNNATWVESVPGTACGEHRRYRVLVTIRGGHAAVAPLLPGESIATPQLETDAQMPLIKATAEFVVKGKTCPVDVLDTKLDGPVPAVARAAWNEIWTVRTCNRTLNVPIRFVPDVVGEGTSIRIESKAVTVAQ</sequence>
<accession>A0A1G7PHE2</accession>
<dbReference type="Proteomes" id="UP000182427">
    <property type="component" value="Chromosome I"/>
</dbReference>
<proteinExistence type="predicted"/>
<gene>
    <name evidence="1" type="ORF">SAMN05444167_3493</name>
</gene>
<reference evidence="2" key="1">
    <citation type="submission" date="2016-10" db="EMBL/GenBank/DDBJ databases">
        <authorList>
            <person name="Varghese N."/>
            <person name="Submissions S."/>
        </authorList>
    </citation>
    <scope>NUCLEOTIDE SEQUENCE [LARGE SCALE GENOMIC DNA]</scope>
    <source>
        <strain evidence="2">GAS232</strain>
    </source>
</reference>
<organism evidence="1 2">
    <name type="scientific">Terriglobus roseus</name>
    <dbReference type="NCBI Taxonomy" id="392734"/>
    <lineage>
        <taxon>Bacteria</taxon>
        <taxon>Pseudomonadati</taxon>
        <taxon>Acidobacteriota</taxon>
        <taxon>Terriglobia</taxon>
        <taxon>Terriglobales</taxon>
        <taxon>Acidobacteriaceae</taxon>
        <taxon>Terriglobus</taxon>
    </lineage>
</organism>
<protein>
    <submittedName>
        <fullName evidence="1">Uncharacterized protein</fullName>
    </submittedName>
</protein>
<name>A0A1G7PHE2_9BACT</name>
<dbReference type="AlphaFoldDB" id="A0A1G7PHE2"/>